<dbReference type="Proteomes" id="UP000231157">
    <property type="component" value="Unassembled WGS sequence"/>
</dbReference>
<evidence type="ECO:0008006" key="3">
    <source>
        <dbReference type="Google" id="ProtNLM"/>
    </source>
</evidence>
<dbReference type="PANTHER" id="PTHR32301">
    <property type="entry name" value="COUNTIN RECEPTOR CNR3-RELATED"/>
    <property type="match status" value="1"/>
</dbReference>
<dbReference type="AlphaFoldDB" id="A0A2H0URK1"/>
<dbReference type="SUPFAM" id="SSF52540">
    <property type="entry name" value="P-loop containing nucleoside triphosphate hydrolases"/>
    <property type="match status" value="1"/>
</dbReference>
<protein>
    <recommendedName>
        <fullName evidence="3">Sulfotransferase domain-containing protein</fullName>
    </recommendedName>
</protein>
<gene>
    <name evidence="1" type="ORF">COU07_03075</name>
</gene>
<dbReference type="Pfam" id="PF03567">
    <property type="entry name" value="Sulfotransfer_2"/>
    <property type="match status" value="1"/>
</dbReference>
<comment type="caution">
    <text evidence="1">The sequence shown here is derived from an EMBL/GenBank/DDBJ whole genome shotgun (WGS) entry which is preliminary data.</text>
</comment>
<dbReference type="GO" id="GO:0016020">
    <property type="term" value="C:membrane"/>
    <property type="evidence" value="ECO:0007669"/>
    <property type="project" value="InterPro"/>
</dbReference>
<evidence type="ECO:0000313" key="2">
    <source>
        <dbReference type="Proteomes" id="UP000231157"/>
    </source>
</evidence>
<evidence type="ECO:0000313" key="1">
    <source>
        <dbReference type="EMBL" id="PIR89049.1"/>
    </source>
</evidence>
<reference evidence="2" key="1">
    <citation type="submission" date="2017-09" db="EMBL/GenBank/DDBJ databases">
        <title>Depth-based differentiation of microbial function through sediment-hosted aquifers and enrichment of novel symbionts in the deep terrestrial subsurface.</title>
        <authorList>
            <person name="Probst A.J."/>
            <person name="Ladd B."/>
            <person name="Jarett J.K."/>
            <person name="Geller-Mcgrath D.E."/>
            <person name="Sieber C.M.K."/>
            <person name="Emerson J.B."/>
            <person name="Anantharaman K."/>
            <person name="Thomas B.C."/>
            <person name="Malmstrom R."/>
            <person name="Stieglmeier M."/>
            <person name="Klingl A."/>
            <person name="Woyke T."/>
            <person name="Ryan C.M."/>
            <person name="Banfield J.F."/>
        </authorList>
    </citation>
    <scope>NUCLEOTIDE SEQUENCE [LARGE SCALE GENOMIC DNA]</scope>
</reference>
<organism evidence="1 2">
    <name type="scientific">Candidatus Harrisonbacteria bacterium CG10_big_fil_rev_8_21_14_0_10_40_38</name>
    <dbReference type="NCBI Taxonomy" id="1974583"/>
    <lineage>
        <taxon>Bacteria</taxon>
        <taxon>Candidatus Harrisoniibacteriota</taxon>
    </lineage>
</organism>
<dbReference type="GO" id="GO:0008146">
    <property type="term" value="F:sulfotransferase activity"/>
    <property type="evidence" value="ECO:0007669"/>
    <property type="project" value="InterPro"/>
</dbReference>
<name>A0A2H0URK1_9BACT</name>
<dbReference type="InterPro" id="IPR053259">
    <property type="entry name" value="Golvesin-related_Golgi"/>
</dbReference>
<sequence length="300" mass="35470">MKNKTLIFLHISKTAGTTLKQIIYRHIQGENIYRIPSGDSEIKKLIEKLDDSKQKIQLIHGHIPFGIHEYLPNQSEYITIIRNPIARIISRYYFTVNHKNHPQSKLFNDLGFENFIQEDNIITSNFQTRLLLGQSIDLTNYKNFSSLTKNAIGEVKQNLENFFSVVGTPEKFNEVVLLLGEKYRWQKLWYTNKRITRGKINIKNIPPYIIRILEEKNTLDMELFEYATKRIEREINNRGAKFQIELTNFKKENKYKGLIYSILESIYKKIGAFLNPKAKPFFKKLFSSIKPAWKYEREII</sequence>
<dbReference type="EMBL" id="PFAZ01000008">
    <property type="protein sequence ID" value="PIR89049.1"/>
    <property type="molecule type" value="Genomic_DNA"/>
</dbReference>
<dbReference type="PANTHER" id="PTHR32301:SF6">
    <property type="entry name" value="GOLVESIN-RELATED"/>
    <property type="match status" value="1"/>
</dbReference>
<accession>A0A2H0URK1</accession>
<dbReference type="InterPro" id="IPR005331">
    <property type="entry name" value="Sulfotransferase"/>
</dbReference>
<proteinExistence type="predicted"/>
<dbReference type="InterPro" id="IPR027417">
    <property type="entry name" value="P-loop_NTPase"/>
</dbReference>
<dbReference type="Gene3D" id="3.40.50.300">
    <property type="entry name" value="P-loop containing nucleotide triphosphate hydrolases"/>
    <property type="match status" value="1"/>
</dbReference>